<accession>A0A8S9S590</accession>
<comment type="caution">
    <text evidence="2">The sequence shown here is derived from an EMBL/GenBank/DDBJ whole genome shotgun (WGS) entry which is preliminary data.</text>
</comment>
<feature type="region of interest" description="Disordered" evidence="1">
    <location>
        <begin position="1"/>
        <end position="25"/>
    </location>
</feature>
<evidence type="ECO:0000313" key="3">
    <source>
        <dbReference type="Proteomes" id="UP000712600"/>
    </source>
</evidence>
<dbReference type="AlphaFoldDB" id="A0A8S9S590"/>
<name>A0A8S9S590_BRACR</name>
<reference evidence="2" key="1">
    <citation type="submission" date="2019-12" db="EMBL/GenBank/DDBJ databases">
        <title>Genome sequencing and annotation of Brassica cretica.</title>
        <authorList>
            <person name="Studholme D.J."/>
            <person name="Sarris P."/>
        </authorList>
    </citation>
    <scope>NUCLEOTIDE SEQUENCE</scope>
    <source>
        <strain evidence="2">PFS-109/04</strain>
        <tissue evidence="2">Leaf</tissue>
    </source>
</reference>
<gene>
    <name evidence="2" type="ORF">F2Q69_00028659</name>
</gene>
<proteinExistence type="predicted"/>
<organism evidence="2 3">
    <name type="scientific">Brassica cretica</name>
    <name type="common">Mustard</name>
    <dbReference type="NCBI Taxonomy" id="69181"/>
    <lineage>
        <taxon>Eukaryota</taxon>
        <taxon>Viridiplantae</taxon>
        <taxon>Streptophyta</taxon>
        <taxon>Embryophyta</taxon>
        <taxon>Tracheophyta</taxon>
        <taxon>Spermatophyta</taxon>
        <taxon>Magnoliopsida</taxon>
        <taxon>eudicotyledons</taxon>
        <taxon>Gunneridae</taxon>
        <taxon>Pentapetalae</taxon>
        <taxon>rosids</taxon>
        <taxon>malvids</taxon>
        <taxon>Brassicales</taxon>
        <taxon>Brassicaceae</taxon>
        <taxon>Brassiceae</taxon>
        <taxon>Brassica</taxon>
    </lineage>
</organism>
<sequence length="196" mass="22497">MTTRRKPSSRESKRIHSRSGVGGSDRIHYGDVSDALTEVLREETRLPYIFTVQLGLHGFIEYKKELTKADEQKVKSRFILEVIPARFRLSSTMLECLMGFNDNLVKNETSLKILFPLRYTSKILFQFSWDIIYVIQLCDTMTTRRKPSSRESKRIHSRSGVGGSDRIHYGDVSDALTEVLREETRLPRPVGVATSL</sequence>
<dbReference type="EMBL" id="QGKX02000088">
    <property type="protein sequence ID" value="KAF3588370.1"/>
    <property type="molecule type" value="Genomic_DNA"/>
</dbReference>
<evidence type="ECO:0000313" key="2">
    <source>
        <dbReference type="EMBL" id="KAF3588370.1"/>
    </source>
</evidence>
<evidence type="ECO:0000256" key="1">
    <source>
        <dbReference type="SAM" id="MobiDB-lite"/>
    </source>
</evidence>
<feature type="region of interest" description="Disordered" evidence="1">
    <location>
        <begin position="146"/>
        <end position="166"/>
    </location>
</feature>
<protein>
    <submittedName>
        <fullName evidence="2">Uncharacterized protein</fullName>
    </submittedName>
</protein>
<dbReference type="Proteomes" id="UP000712600">
    <property type="component" value="Unassembled WGS sequence"/>
</dbReference>